<comment type="caution">
    <text evidence="2">The sequence shown here is derived from an EMBL/GenBank/DDBJ whole genome shotgun (WGS) entry which is preliminary data.</text>
</comment>
<protein>
    <submittedName>
        <fullName evidence="2">DUF4097 and DUF4098 domain-containing protein YvlB</fullName>
    </submittedName>
</protein>
<reference evidence="2 3" key="1">
    <citation type="submission" date="2020-08" db="EMBL/GenBank/DDBJ databases">
        <title>Genomic Encyclopedia of Type Strains, Phase III (KMG-III): the genomes of soil and plant-associated and newly described type strains.</title>
        <authorList>
            <person name="Whitman W."/>
        </authorList>
    </citation>
    <scope>NUCLEOTIDE SEQUENCE [LARGE SCALE GENOMIC DNA]</scope>
    <source>
        <strain evidence="2 3">CECT 3287</strain>
    </source>
</reference>
<evidence type="ECO:0000259" key="1">
    <source>
        <dbReference type="Pfam" id="PF13349"/>
    </source>
</evidence>
<feature type="domain" description="DUF4097" evidence="1">
    <location>
        <begin position="12"/>
        <end position="252"/>
    </location>
</feature>
<keyword evidence="3" id="KW-1185">Reference proteome</keyword>
<dbReference type="EMBL" id="JACHXF010000027">
    <property type="protein sequence ID" value="MBB3100672.1"/>
    <property type="molecule type" value="Genomic_DNA"/>
</dbReference>
<dbReference type="Proteomes" id="UP000590749">
    <property type="component" value="Unassembled WGS sequence"/>
</dbReference>
<name>A0A7W5AR19_9ACTN</name>
<dbReference type="Pfam" id="PF13349">
    <property type="entry name" value="DUF4097"/>
    <property type="match status" value="1"/>
</dbReference>
<gene>
    <name evidence="2" type="ORF">FHR83_008397</name>
</gene>
<dbReference type="RefSeq" id="WP_183226717.1">
    <property type="nucleotide sequence ID" value="NZ_BMPW01000028.1"/>
</dbReference>
<organism evidence="2 3">
    <name type="scientific">Actinoplanes campanulatus</name>
    <dbReference type="NCBI Taxonomy" id="113559"/>
    <lineage>
        <taxon>Bacteria</taxon>
        <taxon>Bacillati</taxon>
        <taxon>Actinomycetota</taxon>
        <taxon>Actinomycetes</taxon>
        <taxon>Micromonosporales</taxon>
        <taxon>Micromonosporaceae</taxon>
        <taxon>Actinoplanes</taxon>
    </lineage>
</organism>
<accession>A0A7W5AR19</accession>
<dbReference type="AlphaFoldDB" id="A0A7W5AR19"/>
<dbReference type="InterPro" id="IPR025164">
    <property type="entry name" value="Toastrack_DUF4097"/>
</dbReference>
<evidence type="ECO:0000313" key="2">
    <source>
        <dbReference type="EMBL" id="MBB3100672.1"/>
    </source>
</evidence>
<proteinExistence type="predicted"/>
<evidence type="ECO:0000313" key="3">
    <source>
        <dbReference type="Proteomes" id="UP000590749"/>
    </source>
</evidence>
<sequence>MPKFGTPGPITLDLDLGGADVQITATDRTDTLVEVRPRNASDESDTKAAEQVRIDHTDGTLRITGPKYRPLEFSRRSKAVDVTVELPSGSTVSADVQVGNYRSAGRLGDSRFKTSAGHVSVEHAAGLRVTTAAGHVTVGRVTGDAEISSGSGRVRVGEVDGGATVKNSNGDTTIDAAGGDVRVRSANGAITVGRAGAGVDAKTSNGEIRIGEVVRGSVTVGTSMGDLDIGIAEGTAAWVSVDTGFGRVSNQLANTTGPDSGDETVEIRGRTSYGDITIHRA</sequence>